<accession>I3X639</accession>
<dbReference type="PATRIC" id="fig|1185652.3.peg.2877"/>
<dbReference type="AlphaFoldDB" id="I3X639"/>
<proteinExistence type="predicted"/>
<gene>
    <name evidence="1" type="ORF">USDA257_c27740</name>
</gene>
<sequence length="75" mass="8268">MLSALELYRAIGGSFEQLEAVIMRDEAEIPRRVDVVLGDLMSELAAIGYVYDLDIMQAAHNTLDSRRQEAADLAG</sequence>
<protein>
    <submittedName>
        <fullName evidence="1">Uncharacterized protein</fullName>
    </submittedName>
</protein>
<name>I3X639_SINF2</name>
<organism evidence="1 2">
    <name type="scientific">Sinorhizobium fredii (strain USDA 257)</name>
    <dbReference type="NCBI Taxonomy" id="1185652"/>
    <lineage>
        <taxon>Bacteria</taxon>
        <taxon>Pseudomonadati</taxon>
        <taxon>Pseudomonadota</taxon>
        <taxon>Alphaproteobacteria</taxon>
        <taxon>Hyphomicrobiales</taxon>
        <taxon>Rhizobiaceae</taxon>
        <taxon>Sinorhizobium/Ensifer group</taxon>
        <taxon>Sinorhizobium</taxon>
    </lineage>
</organism>
<dbReference type="HOGENOM" id="CLU_2669084_0_0_5"/>
<dbReference type="KEGG" id="sfd:USDA257_c27740"/>
<evidence type="ECO:0000313" key="1">
    <source>
        <dbReference type="EMBL" id="AFL51345.1"/>
    </source>
</evidence>
<dbReference type="Proteomes" id="UP000006180">
    <property type="component" value="Chromosome"/>
</dbReference>
<reference evidence="1 2" key="1">
    <citation type="journal article" date="2012" name="J. Bacteriol.">
        <title>Complete genome sequence of the broad-host-range strain Sinorhizobium fredii USDA257.</title>
        <authorList>
            <person name="Schuldes J."/>
            <person name="Rodriguez Orbegoso M."/>
            <person name="Schmeisser C."/>
            <person name="Krishnan H.B."/>
            <person name="Daniel R."/>
            <person name="Streit W.R."/>
        </authorList>
    </citation>
    <scope>NUCLEOTIDE SEQUENCE [LARGE SCALE GENOMIC DNA]</scope>
    <source>
        <strain evidence="1 2">USDA 257</strain>
    </source>
</reference>
<evidence type="ECO:0000313" key="2">
    <source>
        <dbReference type="Proteomes" id="UP000006180"/>
    </source>
</evidence>
<dbReference type="EMBL" id="CP003563">
    <property type="protein sequence ID" value="AFL51345.1"/>
    <property type="molecule type" value="Genomic_DNA"/>
</dbReference>
<dbReference type="eggNOG" id="ENOG50310T2">
    <property type="taxonomic scope" value="Bacteria"/>
</dbReference>